<organism evidence="1 2">
    <name type="scientific">Opisthorchis viverrini</name>
    <name type="common">Southeast Asian liver fluke</name>
    <dbReference type="NCBI Taxonomy" id="6198"/>
    <lineage>
        <taxon>Eukaryota</taxon>
        <taxon>Metazoa</taxon>
        <taxon>Spiralia</taxon>
        <taxon>Lophotrochozoa</taxon>
        <taxon>Platyhelminthes</taxon>
        <taxon>Trematoda</taxon>
        <taxon>Digenea</taxon>
        <taxon>Opisthorchiida</taxon>
        <taxon>Opisthorchiata</taxon>
        <taxon>Opisthorchiidae</taxon>
        <taxon>Opisthorchis</taxon>
    </lineage>
</organism>
<name>A0A075A490_OPIVI</name>
<proteinExistence type="predicted"/>
<dbReference type="Proteomes" id="UP000054324">
    <property type="component" value="Unassembled WGS sequence"/>
</dbReference>
<dbReference type="GeneID" id="20317332"/>
<protein>
    <submittedName>
        <fullName evidence="1">Uncharacterized protein</fullName>
    </submittedName>
</protein>
<sequence length="74" mass="8566">MNMSFELTDYYSVRVQLPRLGLTHISGYYDARCESRILGIRTTVLPLLNWCTMDSSEFSSLSKLICSRLRDLID</sequence>
<accession>A0A075A490</accession>
<keyword evidence="2" id="KW-1185">Reference proteome</keyword>
<gene>
    <name evidence="1" type="ORF">T265_03145</name>
</gene>
<evidence type="ECO:0000313" key="1">
    <source>
        <dbReference type="EMBL" id="KER30410.1"/>
    </source>
</evidence>
<dbReference type="CTD" id="20317332"/>
<dbReference type="EMBL" id="KL596661">
    <property type="protein sequence ID" value="KER30410.1"/>
    <property type="molecule type" value="Genomic_DNA"/>
</dbReference>
<evidence type="ECO:0000313" key="2">
    <source>
        <dbReference type="Proteomes" id="UP000054324"/>
    </source>
</evidence>
<dbReference type="AlphaFoldDB" id="A0A075A490"/>
<dbReference type="KEGG" id="ovi:T265_03145"/>
<reference evidence="1 2" key="1">
    <citation type="submission" date="2013-11" db="EMBL/GenBank/DDBJ databases">
        <title>Opisthorchis viverrini - life in the bile duct.</title>
        <authorList>
            <person name="Young N.D."/>
            <person name="Nagarajan N."/>
            <person name="Lin S.J."/>
            <person name="Korhonen P.K."/>
            <person name="Jex A.R."/>
            <person name="Hall R.S."/>
            <person name="Safavi-Hemami H."/>
            <person name="Kaewkong W."/>
            <person name="Bertrand D."/>
            <person name="Gao S."/>
            <person name="Seet Q."/>
            <person name="Wongkham S."/>
            <person name="Teh B.T."/>
            <person name="Wongkham C."/>
            <person name="Intapan P.M."/>
            <person name="Maleewong W."/>
            <person name="Yang X."/>
            <person name="Hu M."/>
            <person name="Wang Z."/>
            <person name="Hofmann A."/>
            <person name="Sternberg P.W."/>
            <person name="Tan P."/>
            <person name="Wang J."/>
            <person name="Gasser R.B."/>
        </authorList>
    </citation>
    <scope>NUCLEOTIDE SEQUENCE [LARGE SCALE GENOMIC DNA]</scope>
</reference>
<dbReference type="RefSeq" id="XP_009165822.1">
    <property type="nucleotide sequence ID" value="XM_009167558.1"/>
</dbReference>